<keyword evidence="3" id="KW-1185">Reference proteome</keyword>
<proteinExistence type="predicted"/>
<dbReference type="PANTHER" id="PTHR35580">
    <property type="entry name" value="CELL SURFACE GLYCOPROTEIN (S-LAYER PROTEIN)-LIKE PROTEIN"/>
    <property type="match status" value="1"/>
</dbReference>
<protein>
    <recommendedName>
        <fullName evidence="4">Bulb-type lectin domain-containing protein</fullName>
    </recommendedName>
</protein>
<sequence length="564" mass="60780">MKNLLIFLLGFVKICFGQAAQTTPSGTLIANQNPAVAMPSSSLFEVRSNTKGMLPPRMTTNRINAIVSPTIGLMAYDIDVKCLKIYNGSEWECSNANVVASTPVSSSFAFQSITDNVVNPESITADNSGNTITVGYFNSAITFGNANNVMTLTSLGNADGYISKHDQNGNLIWATQIGGSANNQDIRDVEIDNLGNIVVVGYLIGGTTFFSTNGSTAVYNAPVTSAKAFVAYYNSSGILQWYKLVDSSGDSDCLGVTFDSLGNILFTGYFTGTASFDNISKVSVGSSNDIFVAKLNTTGTYQWVKTAGGTDNGEYGVKLTCDNSNNVYVYGSYTGTASFGENSSIINLTSRGSSDSFISKFDANGNIQWVKTLGSTFEEGLGDIVYSSATNNIFLSGSYKGTLTFGTGLGTNSLLPIGNYINYFDGFLAKYDLNGNVLWAVRNGCVNDFHNYTNGVSVDSNGNPYITGTIQRDTYFYSTNSNSPYLIQGVHEGEPFIAKYNSTGNLLWTILATDGYYDSCVSIAVKNNTANVVGKFSQTINFGFQQLRVVVENQYHMFTWRYAE</sequence>
<reference evidence="2" key="2">
    <citation type="submission" date="2020-09" db="EMBL/GenBank/DDBJ databases">
        <authorList>
            <person name="Sun Q."/>
            <person name="Zhou Y."/>
        </authorList>
    </citation>
    <scope>NUCLEOTIDE SEQUENCE</scope>
    <source>
        <strain evidence="2">CGMCC 1.15958</strain>
    </source>
</reference>
<dbReference type="EMBL" id="BMKK01000011">
    <property type="protein sequence ID" value="GGD74327.1"/>
    <property type="molecule type" value="Genomic_DNA"/>
</dbReference>
<feature type="chain" id="PRO_5038115875" description="Bulb-type lectin domain-containing protein" evidence="1">
    <location>
        <begin position="20"/>
        <end position="564"/>
    </location>
</feature>
<evidence type="ECO:0000313" key="3">
    <source>
        <dbReference type="Proteomes" id="UP000609064"/>
    </source>
</evidence>
<gene>
    <name evidence="2" type="ORF">GCM10011514_43000</name>
</gene>
<comment type="caution">
    <text evidence="2">The sequence shown here is derived from an EMBL/GenBank/DDBJ whole genome shotgun (WGS) entry which is preliminary data.</text>
</comment>
<evidence type="ECO:0000313" key="2">
    <source>
        <dbReference type="EMBL" id="GGD74327.1"/>
    </source>
</evidence>
<name>A0A917DWH2_9BACT</name>
<feature type="signal peptide" evidence="1">
    <location>
        <begin position="1"/>
        <end position="19"/>
    </location>
</feature>
<accession>A0A917DWH2</accession>
<organism evidence="2 3">
    <name type="scientific">Emticicia aquatilis</name>
    <dbReference type="NCBI Taxonomy" id="1537369"/>
    <lineage>
        <taxon>Bacteria</taxon>
        <taxon>Pseudomonadati</taxon>
        <taxon>Bacteroidota</taxon>
        <taxon>Cytophagia</taxon>
        <taxon>Cytophagales</taxon>
        <taxon>Leadbetterellaceae</taxon>
        <taxon>Emticicia</taxon>
    </lineage>
</organism>
<dbReference type="PANTHER" id="PTHR35580:SF1">
    <property type="entry name" value="PHYTASE-LIKE DOMAIN-CONTAINING PROTEIN"/>
    <property type="match status" value="1"/>
</dbReference>
<keyword evidence="1" id="KW-0732">Signal</keyword>
<reference evidence="2" key="1">
    <citation type="journal article" date="2014" name="Int. J. Syst. Evol. Microbiol.">
        <title>Complete genome sequence of Corynebacterium casei LMG S-19264T (=DSM 44701T), isolated from a smear-ripened cheese.</title>
        <authorList>
            <consortium name="US DOE Joint Genome Institute (JGI-PGF)"/>
            <person name="Walter F."/>
            <person name="Albersmeier A."/>
            <person name="Kalinowski J."/>
            <person name="Ruckert C."/>
        </authorList>
    </citation>
    <scope>NUCLEOTIDE SEQUENCE</scope>
    <source>
        <strain evidence="2">CGMCC 1.15958</strain>
    </source>
</reference>
<dbReference type="AlphaFoldDB" id="A0A917DWH2"/>
<evidence type="ECO:0000256" key="1">
    <source>
        <dbReference type="SAM" id="SignalP"/>
    </source>
</evidence>
<dbReference type="Proteomes" id="UP000609064">
    <property type="component" value="Unassembled WGS sequence"/>
</dbReference>
<dbReference type="RefSeq" id="WP_188769281.1">
    <property type="nucleotide sequence ID" value="NZ_BMKK01000011.1"/>
</dbReference>
<dbReference type="SUPFAM" id="SSF101898">
    <property type="entry name" value="NHL repeat"/>
    <property type="match status" value="2"/>
</dbReference>
<dbReference type="InterPro" id="IPR052918">
    <property type="entry name" value="Motility_Chemotaxis_Reg"/>
</dbReference>
<evidence type="ECO:0008006" key="4">
    <source>
        <dbReference type="Google" id="ProtNLM"/>
    </source>
</evidence>